<dbReference type="InParanoid" id="A0A672YSF2"/>
<dbReference type="PANTHER" id="PTHR44889:SF1">
    <property type="entry name" value="INACTIVE HYDROXYSTEROID DEHYDROGENASE-LIKE PROTEIN 1"/>
    <property type="match status" value="1"/>
</dbReference>
<proteinExistence type="inferred from homology"/>
<dbReference type="Ensembl" id="ENSSORT00005007765.1">
    <property type="protein sequence ID" value="ENSSORP00005007485.1"/>
    <property type="gene ID" value="ENSSORG00005004264.1"/>
</dbReference>
<name>A0A672YSF2_9TELE</name>
<dbReference type="Gene3D" id="3.40.50.720">
    <property type="entry name" value="NAD(P)-binding Rossmann-like Domain"/>
    <property type="match status" value="1"/>
</dbReference>
<evidence type="ECO:0000256" key="4">
    <source>
        <dbReference type="ARBA" id="ARBA00038261"/>
    </source>
</evidence>
<comment type="similarity">
    <text evidence="4">Belongs to the short-chain dehydrogenases/reductases (SDR) family. 17-beta-HSD 3 subfamily.</text>
</comment>
<dbReference type="InterPro" id="IPR036291">
    <property type="entry name" value="NAD(P)-bd_dom_sf"/>
</dbReference>
<reference evidence="5" key="1">
    <citation type="submission" date="2019-06" db="EMBL/GenBank/DDBJ databases">
        <authorList>
            <consortium name="Wellcome Sanger Institute Data Sharing"/>
        </authorList>
    </citation>
    <scope>NUCLEOTIDE SEQUENCE [LARGE SCALE GENOMIC DNA]</scope>
</reference>
<sequence>MAAVDSFQFLYREIARSCSFYFETLALVGALYTASKAVILLRDCCTLVRVHFLPRMIPSRRLTHRFGDWAVIYDAAEPLAKAYAEELARQGVSLIFVTQDHTAVRDSASSLSQTYGVEAVVVLADFCLDQSASKPIKDAMRGKDVGFLVNCLDQALASPRSLTDMPEQALMDLLNKNVAVATLMARLVLPGMVERRRGAVINISSGACSRPLPGRVTLTASTGYLDHFSRALHLEYSRSGIFVQSLIPFQVRNQTTTLKSWFVPKPEVYARHAISTLGVSNRTTGYWPHTLQVSKKKQKKIILESKLSLVSSRSYSYFCASKILRSSTHKLAFGSEVGSSGCELISEIQWNLTVLVLLVWL</sequence>
<keyword evidence="6" id="KW-1185">Reference proteome</keyword>
<dbReference type="AlphaFoldDB" id="A0A672YSF2"/>
<evidence type="ECO:0000256" key="3">
    <source>
        <dbReference type="ARBA" id="ARBA00023128"/>
    </source>
</evidence>
<reference evidence="5" key="2">
    <citation type="submission" date="2025-08" db="UniProtKB">
        <authorList>
            <consortium name="Ensembl"/>
        </authorList>
    </citation>
    <scope>IDENTIFICATION</scope>
</reference>
<keyword evidence="3" id="KW-0496">Mitochondrion</keyword>
<organism evidence="5 6">
    <name type="scientific">Sphaeramia orbicularis</name>
    <name type="common">orbiculate cardinalfish</name>
    <dbReference type="NCBI Taxonomy" id="375764"/>
    <lineage>
        <taxon>Eukaryota</taxon>
        <taxon>Metazoa</taxon>
        <taxon>Chordata</taxon>
        <taxon>Craniata</taxon>
        <taxon>Vertebrata</taxon>
        <taxon>Euteleostomi</taxon>
        <taxon>Actinopterygii</taxon>
        <taxon>Neopterygii</taxon>
        <taxon>Teleostei</taxon>
        <taxon>Neoteleostei</taxon>
        <taxon>Acanthomorphata</taxon>
        <taxon>Gobiaria</taxon>
        <taxon>Kurtiformes</taxon>
        <taxon>Apogonoidei</taxon>
        <taxon>Apogonidae</taxon>
        <taxon>Apogoninae</taxon>
        <taxon>Sphaeramia</taxon>
    </lineage>
</organism>
<dbReference type="InterPro" id="IPR002347">
    <property type="entry name" value="SDR_fam"/>
</dbReference>
<accession>A0A672YSF2</accession>
<dbReference type="PANTHER" id="PTHR44889">
    <property type="entry name" value="INACTIVE HYDROXYSTEROID DEHYDROGENASE-LIKE PROTEIN 1"/>
    <property type="match status" value="1"/>
</dbReference>
<dbReference type="Pfam" id="PF00106">
    <property type="entry name" value="adh_short"/>
    <property type="match status" value="1"/>
</dbReference>
<evidence type="ECO:0000313" key="5">
    <source>
        <dbReference type="Ensembl" id="ENSSORP00005007485.1"/>
    </source>
</evidence>
<reference evidence="5" key="3">
    <citation type="submission" date="2025-09" db="UniProtKB">
        <authorList>
            <consortium name="Ensembl"/>
        </authorList>
    </citation>
    <scope>IDENTIFICATION</scope>
</reference>
<dbReference type="SUPFAM" id="SSF51735">
    <property type="entry name" value="NAD(P)-binding Rossmann-fold domains"/>
    <property type="match status" value="1"/>
</dbReference>
<evidence type="ECO:0000313" key="6">
    <source>
        <dbReference type="Proteomes" id="UP000472271"/>
    </source>
</evidence>
<dbReference type="InterPro" id="IPR052149">
    <property type="entry name" value="17-beta-HSD3-like"/>
</dbReference>
<dbReference type="CDD" id="cd05356">
    <property type="entry name" value="17beta-HSD1_like_SDR_c"/>
    <property type="match status" value="1"/>
</dbReference>
<protein>
    <submittedName>
        <fullName evidence="5">Hydroxysteroid dehydrogenase like 1</fullName>
    </submittedName>
</protein>
<dbReference type="FunCoup" id="A0A672YSF2">
    <property type="interactions" value="47"/>
</dbReference>
<evidence type="ECO:0000256" key="1">
    <source>
        <dbReference type="ARBA" id="ARBA00004173"/>
    </source>
</evidence>
<keyword evidence="2" id="KW-0521">NADP</keyword>
<evidence type="ECO:0000256" key="2">
    <source>
        <dbReference type="ARBA" id="ARBA00022857"/>
    </source>
</evidence>
<dbReference type="GO" id="GO:0005739">
    <property type="term" value="C:mitochondrion"/>
    <property type="evidence" value="ECO:0007669"/>
    <property type="project" value="UniProtKB-SubCell"/>
</dbReference>
<comment type="subcellular location">
    <subcellularLocation>
        <location evidence="1">Mitochondrion</location>
    </subcellularLocation>
</comment>
<dbReference type="Proteomes" id="UP000472271">
    <property type="component" value="Chromosome 24"/>
</dbReference>